<accession>A0A345BLD8</accession>
<keyword evidence="2" id="KW-1185">Reference proteome</keyword>
<dbReference type="EMBL" id="MH426724">
    <property type="protein sequence ID" value="AXF51259.1"/>
    <property type="molecule type" value="Genomic_DNA"/>
</dbReference>
<protein>
    <submittedName>
        <fullName evidence="1">Uncharacterized protein</fullName>
    </submittedName>
</protein>
<proteinExistence type="predicted"/>
<evidence type="ECO:0000313" key="2">
    <source>
        <dbReference type="Proteomes" id="UP000258581"/>
    </source>
</evidence>
<sequence>MLTPVQSLLDVTYAPAIAGMKDGVEQFLTTVESVPFDQFAYLNEDFEVEQLAICFLDADVVSVVIQGGLDKAAIKSLTNYYTNAVAVRVYYSDQEDFPKGDDWSVEGLSFLMDNPPFDESLPAFEATQDDVFVTIKVGDKAMLGTLLSDLNTFSVMATGEYQPEMENELKVAMAYCNGQECRLLVQAYHNSWIKPMLDMGFEANRWILKADFNHL</sequence>
<name>A0A345BLD8_9CAUD</name>
<evidence type="ECO:0000313" key="1">
    <source>
        <dbReference type="EMBL" id="AXF51259.1"/>
    </source>
</evidence>
<gene>
    <name evidence="1" type="ORF">WELLINGTON_129</name>
</gene>
<reference evidence="2" key="1">
    <citation type="submission" date="2018-06" db="EMBL/GenBank/DDBJ databases">
        <authorList>
            <person name="Sharma R."/>
            <person name="James B."/>
            <person name="Berg J.A."/>
            <person name="Breakwell D.P."/>
            <person name="Hope S."/>
            <person name="Grose J.H."/>
        </authorList>
    </citation>
    <scope>NUCLEOTIDE SEQUENCE [LARGE SCALE GENOMIC DNA]</scope>
</reference>
<dbReference type="Proteomes" id="UP000258581">
    <property type="component" value="Segment"/>
</dbReference>
<organism evidence="1 2">
    <name type="scientific">Erwinia phage Wellington</name>
    <dbReference type="NCBI Taxonomy" id="2267653"/>
    <lineage>
        <taxon>Viruses</taxon>
        <taxon>Duplodnaviria</taxon>
        <taxon>Heunggongvirae</taxon>
        <taxon>Uroviricota</taxon>
        <taxon>Caudoviricetes</taxon>
        <taxon>Chimalliviridae</taxon>
        <taxon>Wellingtonvirus</taxon>
        <taxon>Wellingtonvirus wellington</taxon>
    </lineage>
</organism>